<evidence type="ECO:0000313" key="3">
    <source>
        <dbReference type="Proteomes" id="UP000478052"/>
    </source>
</evidence>
<dbReference type="AlphaFoldDB" id="A0A6G0YXK9"/>
<accession>A0A6G0YXK9</accession>
<evidence type="ECO:0000256" key="1">
    <source>
        <dbReference type="SAM" id="Phobius"/>
    </source>
</evidence>
<gene>
    <name evidence="2" type="ORF">FWK35_00007455</name>
</gene>
<feature type="transmembrane region" description="Helical" evidence="1">
    <location>
        <begin position="18"/>
        <end position="39"/>
    </location>
</feature>
<feature type="non-terminal residue" evidence="2">
    <location>
        <position position="1"/>
    </location>
</feature>
<protein>
    <submittedName>
        <fullName evidence="2">Uncharacterized protein</fullName>
    </submittedName>
</protein>
<keyword evidence="1" id="KW-0812">Transmembrane</keyword>
<dbReference type="Proteomes" id="UP000478052">
    <property type="component" value="Unassembled WGS sequence"/>
</dbReference>
<name>A0A6G0YXK9_APHCR</name>
<dbReference type="EMBL" id="VUJU01002031">
    <property type="protein sequence ID" value="KAF0762845.1"/>
    <property type="molecule type" value="Genomic_DNA"/>
</dbReference>
<feature type="transmembrane region" description="Helical" evidence="1">
    <location>
        <begin position="51"/>
        <end position="68"/>
    </location>
</feature>
<sequence length="76" mass="8533">IDCPAVPLFNNACFSSNIFFSFSFCFSSAILAFFSYSSWNFARAFCNSSCFCLYKSGFFLMSASYAAIARCSNHFK</sequence>
<keyword evidence="1" id="KW-0472">Membrane</keyword>
<evidence type="ECO:0000313" key="2">
    <source>
        <dbReference type="EMBL" id="KAF0762845.1"/>
    </source>
</evidence>
<organism evidence="2 3">
    <name type="scientific">Aphis craccivora</name>
    <name type="common">Cowpea aphid</name>
    <dbReference type="NCBI Taxonomy" id="307492"/>
    <lineage>
        <taxon>Eukaryota</taxon>
        <taxon>Metazoa</taxon>
        <taxon>Ecdysozoa</taxon>
        <taxon>Arthropoda</taxon>
        <taxon>Hexapoda</taxon>
        <taxon>Insecta</taxon>
        <taxon>Pterygota</taxon>
        <taxon>Neoptera</taxon>
        <taxon>Paraneoptera</taxon>
        <taxon>Hemiptera</taxon>
        <taxon>Sternorrhyncha</taxon>
        <taxon>Aphidomorpha</taxon>
        <taxon>Aphidoidea</taxon>
        <taxon>Aphididae</taxon>
        <taxon>Aphidini</taxon>
        <taxon>Aphis</taxon>
        <taxon>Aphis</taxon>
    </lineage>
</organism>
<keyword evidence="3" id="KW-1185">Reference proteome</keyword>
<comment type="caution">
    <text evidence="2">The sequence shown here is derived from an EMBL/GenBank/DDBJ whole genome shotgun (WGS) entry which is preliminary data.</text>
</comment>
<proteinExistence type="predicted"/>
<keyword evidence="1" id="KW-1133">Transmembrane helix</keyword>
<reference evidence="2 3" key="1">
    <citation type="submission" date="2019-08" db="EMBL/GenBank/DDBJ databases">
        <title>Whole genome of Aphis craccivora.</title>
        <authorList>
            <person name="Voronova N.V."/>
            <person name="Shulinski R.S."/>
            <person name="Bandarenka Y.V."/>
            <person name="Zhorov D.G."/>
            <person name="Warner D."/>
        </authorList>
    </citation>
    <scope>NUCLEOTIDE SEQUENCE [LARGE SCALE GENOMIC DNA]</scope>
    <source>
        <strain evidence="2">180601</strain>
        <tissue evidence="2">Whole Body</tissue>
    </source>
</reference>